<keyword evidence="2" id="KW-1185">Reference proteome</keyword>
<accession>A0A8J5EPT0</accession>
<dbReference type="EMBL" id="JACMSC010000020">
    <property type="protein sequence ID" value="KAG6471830.1"/>
    <property type="molecule type" value="Genomic_DNA"/>
</dbReference>
<reference evidence="1 2" key="1">
    <citation type="submission" date="2020-08" db="EMBL/GenBank/DDBJ databases">
        <title>Plant Genome Project.</title>
        <authorList>
            <person name="Zhang R.-G."/>
        </authorList>
    </citation>
    <scope>NUCLEOTIDE SEQUENCE [LARGE SCALE GENOMIC DNA]</scope>
    <source>
        <tissue evidence="1">Rhizome</tissue>
    </source>
</reference>
<evidence type="ECO:0000313" key="2">
    <source>
        <dbReference type="Proteomes" id="UP000734854"/>
    </source>
</evidence>
<gene>
    <name evidence="1" type="ORF">ZIOFF_069277</name>
</gene>
<name>A0A8J5EPT0_ZINOF</name>
<comment type="caution">
    <text evidence="1">The sequence shown here is derived from an EMBL/GenBank/DDBJ whole genome shotgun (WGS) entry which is preliminary data.</text>
</comment>
<evidence type="ECO:0000313" key="1">
    <source>
        <dbReference type="EMBL" id="KAG6471830.1"/>
    </source>
</evidence>
<sequence>MDCSGELKRHFEEADEAVSPEVKRLRADLLFDILDDDAGPTGEQDLEFVMKSLEEEIGLPPPAPLPVSQLSEERYEVVAQPDIGFLFEASDDELGLPPTDAPSSADERGAAVEEEVGVSVDAEVAGVGQIWGPDDAADGFGLWMQPEELEEATVATEGVVALDGALFDYTDEVSGPYDISDQTWRTESLPAV</sequence>
<dbReference type="AlphaFoldDB" id="A0A8J5EPT0"/>
<dbReference type="PANTHER" id="PTHR34539">
    <property type="entry name" value="T6J4.11 PROTEIN"/>
    <property type="match status" value="1"/>
</dbReference>
<proteinExistence type="predicted"/>
<dbReference type="OrthoDB" id="781489at2759"/>
<dbReference type="PANTHER" id="PTHR34539:SF19">
    <property type="entry name" value="T6J4.11 PROTEIN"/>
    <property type="match status" value="1"/>
</dbReference>
<protein>
    <submittedName>
        <fullName evidence="1">Uncharacterized protein</fullName>
    </submittedName>
</protein>
<organism evidence="1 2">
    <name type="scientific">Zingiber officinale</name>
    <name type="common">Ginger</name>
    <name type="synonym">Amomum zingiber</name>
    <dbReference type="NCBI Taxonomy" id="94328"/>
    <lineage>
        <taxon>Eukaryota</taxon>
        <taxon>Viridiplantae</taxon>
        <taxon>Streptophyta</taxon>
        <taxon>Embryophyta</taxon>
        <taxon>Tracheophyta</taxon>
        <taxon>Spermatophyta</taxon>
        <taxon>Magnoliopsida</taxon>
        <taxon>Liliopsida</taxon>
        <taxon>Zingiberales</taxon>
        <taxon>Zingiberaceae</taxon>
        <taxon>Zingiber</taxon>
    </lineage>
</organism>
<dbReference type="Proteomes" id="UP000734854">
    <property type="component" value="Unassembled WGS sequence"/>
</dbReference>